<dbReference type="EMBL" id="BEZZ01000199">
    <property type="protein sequence ID" value="GCC28325.1"/>
    <property type="molecule type" value="Genomic_DNA"/>
</dbReference>
<evidence type="ECO:0000313" key="1">
    <source>
        <dbReference type="EMBL" id="GCC28325.1"/>
    </source>
</evidence>
<dbReference type="PANTHER" id="PTHR22146">
    <property type="entry name" value="CAT EYE SYNDROME CRITICAL REGION PROTEIN 6"/>
    <property type="match status" value="1"/>
</dbReference>
<dbReference type="AlphaFoldDB" id="A0A401SD54"/>
<reference evidence="1 2" key="1">
    <citation type="journal article" date="2018" name="Nat. Ecol. Evol.">
        <title>Shark genomes provide insights into elasmobranch evolution and the origin of vertebrates.</title>
        <authorList>
            <person name="Hara Y"/>
            <person name="Yamaguchi K"/>
            <person name="Onimaru K"/>
            <person name="Kadota M"/>
            <person name="Koyanagi M"/>
            <person name="Keeley SD"/>
            <person name="Tatsumi K"/>
            <person name="Tanaka K"/>
            <person name="Motone F"/>
            <person name="Kageyama Y"/>
            <person name="Nozu R"/>
            <person name="Adachi N"/>
            <person name="Nishimura O"/>
            <person name="Nakagawa R"/>
            <person name="Tanegashima C"/>
            <person name="Kiyatake I"/>
            <person name="Matsumoto R"/>
            <person name="Murakumo K"/>
            <person name="Nishida K"/>
            <person name="Terakita A"/>
            <person name="Kuratani S"/>
            <person name="Sato K"/>
            <person name="Hyodo S Kuraku.S."/>
        </authorList>
    </citation>
    <scope>NUCLEOTIDE SEQUENCE [LARGE SCALE GENOMIC DNA]</scope>
</reference>
<organism evidence="1 2">
    <name type="scientific">Chiloscyllium punctatum</name>
    <name type="common">Brownbanded bambooshark</name>
    <name type="synonym">Hemiscyllium punctatum</name>
    <dbReference type="NCBI Taxonomy" id="137246"/>
    <lineage>
        <taxon>Eukaryota</taxon>
        <taxon>Metazoa</taxon>
        <taxon>Chordata</taxon>
        <taxon>Craniata</taxon>
        <taxon>Vertebrata</taxon>
        <taxon>Chondrichthyes</taxon>
        <taxon>Elasmobranchii</taxon>
        <taxon>Galeomorphii</taxon>
        <taxon>Galeoidea</taxon>
        <taxon>Orectolobiformes</taxon>
        <taxon>Hemiscylliidae</taxon>
        <taxon>Chiloscyllium</taxon>
    </lineage>
</organism>
<comment type="caution">
    <text evidence="1">The sequence shown here is derived from an EMBL/GenBank/DDBJ whole genome shotgun (WGS) entry which is preliminary data.</text>
</comment>
<name>A0A401SD54_CHIPU</name>
<keyword evidence="2" id="KW-1185">Reference proteome</keyword>
<accession>A0A401SD54</accession>
<dbReference type="STRING" id="137246.A0A401SD54"/>
<protein>
    <submittedName>
        <fullName evidence="1">Uncharacterized protein</fullName>
    </submittedName>
</protein>
<gene>
    <name evidence="1" type="ORF">chiPu_0006755</name>
</gene>
<dbReference type="OrthoDB" id="2019884at2759"/>
<evidence type="ECO:0000313" key="2">
    <source>
        <dbReference type="Proteomes" id="UP000287033"/>
    </source>
</evidence>
<proteinExistence type="predicted"/>
<dbReference type="OMA" id="CCGQDLT"/>
<sequence>MVSGYTGFIPRKKNYFSKTYRETCADAIADFEREQRRIAAKKQEMELINALQTGRTRAQTEQEKKLLTVNYRTPLKAITNNPIPWKFDNSYKALTSPYFMQNKDPNKHFISGYTGYVPRAQFLLGASYPALTNCALIEFDQMLNKTKSASIPTENSVKENETLPRISHIYPSEMGMLPQYTGHIPGYKYQFGHTFQHLTQNALGMSTIQKQILD</sequence>
<dbReference type="PANTHER" id="PTHR22146:SF8">
    <property type="entry name" value="PROTEIN FAM166B"/>
    <property type="match status" value="1"/>
</dbReference>
<dbReference type="Proteomes" id="UP000287033">
    <property type="component" value="Unassembled WGS sequence"/>
</dbReference>